<accession>A0A8E5MEX8</accession>
<evidence type="ECO:0000256" key="1">
    <source>
        <dbReference type="ARBA" id="ARBA00022737"/>
    </source>
</evidence>
<dbReference type="InterPro" id="IPR019734">
    <property type="entry name" value="TPR_rpt"/>
</dbReference>
<evidence type="ECO:0000313" key="5">
    <source>
        <dbReference type="EMBL" id="QUC17132.1"/>
    </source>
</evidence>
<feature type="repeat" description="TPR" evidence="3">
    <location>
        <begin position="737"/>
        <end position="770"/>
    </location>
</feature>
<evidence type="ECO:0008006" key="7">
    <source>
        <dbReference type="Google" id="ProtNLM"/>
    </source>
</evidence>
<evidence type="ECO:0000256" key="3">
    <source>
        <dbReference type="PROSITE-ProRule" id="PRU00339"/>
    </source>
</evidence>
<dbReference type="SMART" id="SM00028">
    <property type="entry name" value="TPR"/>
    <property type="match status" value="10"/>
</dbReference>
<dbReference type="KEGG" id="uvi:66062151"/>
<dbReference type="GO" id="GO:0055087">
    <property type="term" value="C:Ski complex"/>
    <property type="evidence" value="ECO:0007669"/>
    <property type="project" value="InterPro"/>
</dbReference>
<reference evidence="5" key="1">
    <citation type="submission" date="2020-03" db="EMBL/GenBank/DDBJ databases">
        <title>A mixture of massive structural variations and highly conserved coding sequences in Ustilaginoidea virens genome.</title>
        <authorList>
            <person name="Zhang K."/>
            <person name="Zhao Z."/>
            <person name="Zhang Z."/>
            <person name="Li Y."/>
            <person name="Hsiang T."/>
            <person name="Sun W."/>
        </authorList>
    </citation>
    <scope>NUCLEOTIDE SEQUENCE</scope>
    <source>
        <strain evidence="5">UV-8b</strain>
    </source>
</reference>
<feature type="region of interest" description="Disordered" evidence="4">
    <location>
        <begin position="326"/>
        <end position="358"/>
    </location>
</feature>
<dbReference type="GeneID" id="66062151"/>
<name>A0A8E5MEX8_USTVR</name>
<feature type="repeat" description="TPR" evidence="3">
    <location>
        <begin position="462"/>
        <end position="495"/>
    </location>
</feature>
<dbReference type="PANTHER" id="PTHR15704:SF7">
    <property type="entry name" value="SUPERKILLER COMPLEX PROTEIN 3"/>
    <property type="match status" value="1"/>
</dbReference>
<dbReference type="PROSITE" id="PS50005">
    <property type="entry name" value="TPR"/>
    <property type="match status" value="3"/>
</dbReference>
<feature type="compositionally biased region" description="Acidic residues" evidence="4">
    <location>
        <begin position="339"/>
        <end position="351"/>
    </location>
</feature>
<dbReference type="Pfam" id="PF13432">
    <property type="entry name" value="TPR_16"/>
    <property type="match status" value="3"/>
</dbReference>
<evidence type="ECO:0000313" key="6">
    <source>
        <dbReference type="Proteomes" id="UP000027002"/>
    </source>
</evidence>
<dbReference type="Proteomes" id="UP000027002">
    <property type="component" value="Chromosome 1"/>
</dbReference>
<dbReference type="SUPFAM" id="SSF48452">
    <property type="entry name" value="TPR-like"/>
    <property type="match status" value="4"/>
</dbReference>
<protein>
    <recommendedName>
        <fullName evidence="7">Antiviral protein (Ski3)</fullName>
    </recommendedName>
</protein>
<evidence type="ECO:0000256" key="4">
    <source>
        <dbReference type="SAM" id="MobiDB-lite"/>
    </source>
</evidence>
<dbReference type="Pfam" id="PF13176">
    <property type="entry name" value="TPR_7"/>
    <property type="match status" value="1"/>
</dbReference>
<sequence length="1426" mass="158156">MSGVKAALKSINDAIRGQKYDDAIVQAKDLVKRDPKNYQGLIFLAFALEKQNQLGEAEISYKRATELRPGDAQAFQGLIKVYEKKGVEKFSEYQHTVVCLAQIFHQAQDLYKAQDVVDKFVDYVRVHGDKLQYADALWIQLPESPLYAILEGRFPRPDKTYETIAYLLEEFEKKRKNTLVGDRRTRLGAKLSEVKAEVKWEIYSQSKLEHIYRQFINWTTDDELRRTFEEKLLHYCYDRLLVTPAGDMKAQEHAKVCGLAKDMVAIKHPFKLAWDIAIEWQDHKEIGDWDSNLLRDYCHFFPDSDLYKVIISFLTSNFSPFPALDETAKPTNVSNSPDDSPDDSEDDDDDGGVPTSFVPLTDEDRLMMISEGITGTESVLAYRIVGTYFLQTGEYESTVEFMRKARLFLSKEGVKIGISYENSDDACALCLATSLIYYQSPRHHQEAKNLFDKVLERDSTSTPALIGVGLIFEEEEQYDQAIDFLERALKRDDSNIRVKSEAAWVKALKADWSTAKQELFECLALLDKVAAANKELLSDTQYRIGCCIWKLDASRQARKQRKGECAYAYWLKALSSNMNHAPTYTSLGLFYKDYARDRKRARRCFQKALELSAAEVTAAEQLARSFAEDGDWERVELVAQRVIDSGKVKPPPGSKRKGISWPFAAMGVAELNKQDFHKAITSFQAALRISPNDYHSWVGLGESYHSSGRYVAATKAIVNAQSLEEQQASSGVSHDTWFTKYMLANIKRELGEYDESISLYQAVMETHPEEQGVITALMQTMVDNALTSVERGTFGKAIQLAIDTIDFACTTTGDAKQTFNFWKSLADAISVFCFVQSRMASFPAAQVRMLLEDGHQEAYALLATVDKVGTDVVYAEGIYSHDERLGVDLTRCIHAVILSCKEAIHVSAGDVHAQAVAYYNLGWAEYRAHSCLPPHLRKKYSNYVKAAVRAFKRAIELESGNGDFWNALGVVTSEINPAVSQHAFVRSLHLNERSPVGWTNLGGLALLSGDCGVAKEAFTRGQSADPEYAHAWLGQGFVSLLLGNVKEARGLFTHAMQIAEASSVPTRKHYSASSFDHMLTAPASTTVTSLIQPLFALSQVQSLNPQDLTFGHLSAMFQERTRDSLSAVRALEKLCGAIESDYEMTESKESLARFTLARTDLARAHLAAGQYQEAVECGEMALGLSSDESESELSGEQRKMARLSAHLTVGIGQYFAGANEEAERCFELALGESDNNPGVTCLLAQVLWAQGTEASRDKAREALFGVIERQPSHVQSVLLLGVVALLDQDKGSLEAVVEELQGLRTSDQVTATQQSQIGEVLRSIAGTADGHGEQGVMHQVQGDVMLHPHLPHGWSALAQVTGDMNAAQMALKVAARGLPPRGSLEAEEIAQAYAGTGTAADAQRAAFLSPWQSVGWTALAAAAEAV</sequence>
<dbReference type="InterPro" id="IPR040962">
    <property type="entry name" value="TPR_22"/>
</dbReference>
<dbReference type="PANTHER" id="PTHR15704">
    <property type="entry name" value="SUPERKILLER 3 PROTEIN-RELATED"/>
    <property type="match status" value="1"/>
</dbReference>
<keyword evidence="1" id="KW-0677">Repeat</keyword>
<dbReference type="Pfam" id="PF18833">
    <property type="entry name" value="TPR_22"/>
    <property type="match status" value="1"/>
</dbReference>
<organism evidence="5 6">
    <name type="scientific">Ustilaginoidea virens</name>
    <name type="common">Rice false smut fungus</name>
    <name type="synonym">Villosiclava virens</name>
    <dbReference type="NCBI Taxonomy" id="1159556"/>
    <lineage>
        <taxon>Eukaryota</taxon>
        <taxon>Fungi</taxon>
        <taxon>Dikarya</taxon>
        <taxon>Ascomycota</taxon>
        <taxon>Pezizomycotina</taxon>
        <taxon>Sordariomycetes</taxon>
        <taxon>Hypocreomycetidae</taxon>
        <taxon>Hypocreales</taxon>
        <taxon>Clavicipitaceae</taxon>
        <taxon>Ustilaginoidea</taxon>
    </lineage>
</organism>
<feature type="repeat" description="TPR" evidence="3">
    <location>
        <begin position="660"/>
        <end position="693"/>
    </location>
</feature>
<dbReference type="InterPro" id="IPR011990">
    <property type="entry name" value="TPR-like_helical_dom_sf"/>
</dbReference>
<dbReference type="InterPro" id="IPR039226">
    <property type="entry name" value="Ski3/TTC37"/>
</dbReference>
<gene>
    <name evidence="5" type="ORF">UV8b_01373</name>
</gene>
<dbReference type="OrthoDB" id="421075at2759"/>
<dbReference type="Gene3D" id="1.25.40.10">
    <property type="entry name" value="Tetratricopeptide repeat domain"/>
    <property type="match status" value="4"/>
</dbReference>
<dbReference type="EMBL" id="CP072753">
    <property type="protein sequence ID" value="QUC17132.1"/>
    <property type="molecule type" value="Genomic_DNA"/>
</dbReference>
<evidence type="ECO:0000256" key="2">
    <source>
        <dbReference type="ARBA" id="ARBA00022803"/>
    </source>
</evidence>
<dbReference type="Pfam" id="PF13174">
    <property type="entry name" value="TPR_6"/>
    <property type="match status" value="1"/>
</dbReference>
<proteinExistence type="predicted"/>
<dbReference type="GO" id="GO:0006401">
    <property type="term" value="P:RNA catabolic process"/>
    <property type="evidence" value="ECO:0007669"/>
    <property type="project" value="InterPro"/>
</dbReference>
<keyword evidence="2 3" id="KW-0802">TPR repeat</keyword>
<dbReference type="RefSeq" id="XP_042994805.1">
    <property type="nucleotide sequence ID" value="XM_043138871.1"/>
</dbReference>
<keyword evidence="6" id="KW-1185">Reference proteome</keyword>